<dbReference type="PANTHER" id="PTHR31084">
    <property type="entry name" value="ALPHA-L-FUCOSIDASE 2"/>
    <property type="match status" value="1"/>
</dbReference>
<evidence type="ECO:0000313" key="2">
    <source>
        <dbReference type="EMBL" id="CCX15265.1"/>
    </source>
</evidence>
<gene>
    <name evidence="2" type="ORF">PCON_01540</name>
</gene>
<feature type="domain" description="Glycosyl hydrolase family 95 catalytic" evidence="1">
    <location>
        <begin position="80"/>
        <end position="483"/>
    </location>
</feature>
<dbReference type="eggNOG" id="ENOG502QQ9E">
    <property type="taxonomic scope" value="Eukaryota"/>
</dbReference>
<evidence type="ECO:0000313" key="3">
    <source>
        <dbReference type="Proteomes" id="UP000018144"/>
    </source>
</evidence>
<dbReference type="OMA" id="GNLQEWY"/>
<dbReference type="InterPro" id="IPR008928">
    <property type="entry name" value="6-hairpin_glycosidase_sf"/>
</dbReference>
<organism evidence="2 3">
    <name type="scientific">Pyronema omphalodes (strain CBS 100304)</name>
    <name type="common">Pyronema confluens</name>
    <dbReference type="NCBI Taxonomy" id="1076935"/>
    <lineage>
        <taxon>Eukaryota</taxon>
        <taxon>Fungi</taxon>
        <taxon>Dikarya</taxon>
        <taxon>Ascomycota</taxon>
        <taxon>Pezizomycotina</taxon>
        <taxon>Pezizomycetes</taxon>
        <taxon>Pezizales</taxon>
        <taxon>Pyronemataceae</taxon>
        <taxon>Pyronema</taxon>
    </lineage>
</organism>
<dbReference type="GO" id="GO:0005975">
    <property type="term" value="P:carbohydrate metabolic process"/>
    <property type="evidence" value="ECO:0007669"/>
    <property type="project" value="InterPro"/>
</dbReference>
<dbReference type="InterPro" id="IPR054363">
    <property type="entry name" value="GH95_cat"/>
</dbReference>
<protein>
    <submittedName>
        <fullName evidence="2">Similar to Probable alpha-fucosidase A acc. no. A2R797</fullName>
    </submittedName>
</protein>
<accession>U4LAI7</accession>
<keyword evidence="3" id="KW-1185">Reference proteome</keyword>
<dbReference type="OrthoDB" id="2848340at2759"/>
<dbReference type="GO" id="GO:0004560">
    <property type="term" value="F:alpha-L-fucosidase activity"/>
    <property type="evidence" value="ECO:0007669"/>
    <property type="project" value="TreeGrafter"/>
</dbReference>
<dbReference type="Pfam" id="PF22124">
    <property type="entry name" value="Glyco_hydro_95_cat"/>
    <property type="match status" value="1"/>
</dbReference>
<dbReference type="Gene3D" id="1.50.10.10">
    <property type="match status" value="1"/>
</dbReference>
<name>U4LAI7_PYROM</name>
<dbReference type="PANTHER" id="PTHR31084:SF3">
    <property type="entry name" value="ALPHA-FUCOSIDASE A"/>
    <property type="match status" value="1"/>
</dbReference>
<evidence type="ECO:0000259" key="1">
    <source>
        <dbReference type="Pfam" id="PF22124"/>
    </source>
</evidence>
<dbReference type="Proteomes" id="UP000018144">
    <property type="component" value="Unassembled WGS sequence"/>
</dbReference>
<reference evidence="2 3" key="1">
    <citation type="journal article" date="2013" name="PLoS Genet.">
        <title>The genome and development-dependent transcriptomes of Pyronema confluens: a window into fungal evolution.</title>
        <authorList>
            <person name="Traeger S."/>
            <person name="Altegoer F."/>
            <person name="Freitag M."/>
            <person name="Gabaldon T."/>
            <person name="Kempken F."/>
            <person name="Kumar A."/>
            <person name="Marcet-Houben M."/>
            <person name="Poggeler S."/>
            <person name="Stajich J.E."/>
            <person name="Nowrousian M."/>
        </authorList>
    </citation>
    <scope>NUCLEOTIDE SEQUENCE [LARGE SCALE GENOMIC DNA]</scope>
    <source>
        <strain evidence="3">CBS 100304</strain>
        <tissue evidence="2">Vegetative mycelium</tissue>
    </source>
</reference>
<dbReference type="AlphaFoldDB" id="U4LAI7"/>
<dbReference type="EMBL" id="HF936161">
    <property type="protein sequence ID" value="CCX15265.1"/>
    <property type="molecule type" value="Genomic_DNA"/>
</dbReference>
<dbReference type="SUPFAM" id="SSF48208">
    <property type="entry name" value="Six-hairpin glycosidases"/>
    <property type="match status" value="1"/>
</dbReference>
<dbReference type="InterPro" id="IPR012341">
    <property type="entry name" value="6hp_glycosidase-like_sf"/>
</dbReference>
<proteinExistence type="predicted"/>
<sequence length="559" mass="62250">MVYDARAAVVFPNGKTKDLAMSTGELFVTSGTSSELWIVVAADTNYDINAGTAAQKYSFKGVDPADKVEGTISSVQKIPYASLLKQHVQDYSALYDQASIILPDPVSSVKKPTDQIVKDYDINKGDPFLEGLLFDYGRYLLIASSRSNSLPPNLQGKWAIGLTNPWGADYHININIQMGLWGAEALGLGSTLDGTWEWMTKTLIPRGKETAKLIYGVTEGWVAFNELNIFGHTAMKGKDYPGGSKWADYNTANVWMMQHVWDHFSYTGNQSWYSTVGFPLLSSTAQFHLEQLVLDRHTNDNSLVVNPCNSPEQSISTFGCSIHQQQITELFNNILKGPSLSRSLESRIKTALKSLDSGIRVGRYGQIQEWKLDLDDPNDQHRHLSHLYGWYPGYVIPRNLSQAVQTTLIHRGWGKWTDANSGWEKLWRSIAWAGLNNATNAHYELRFAIQENFAGNLFSVYDPKGSIFQADANWAWKAAVLEMFLRDRDWKFGAQGERTVVLAPAVPESWYGAEVKGIRIRGGGQVSFRVDAKGKIQGFEQKGVVKGVRFVDGAGNKVA</sequence>